<dbReference type="EMBL" id="WIGN01000419">
    <property type="protein sequence ID" value="KAF6794174.1"/>
    <property type="molecule type" value="Genomic_DNA"/>
</dbReference>
<evidence type="ECO:0000256" key="1">
    <source>
        <dbReference type="SAM" id="MobiDB-lite"/>
    </source>
</evidence>
<feature type="compositionally biased region" description="Basic and acidic residues" evidence="1">
    <location>
        <begin position="27"/>
        <end position="41"/>
    </location>
</feature>
<accession>A0A8H6ISG4</accession>
<dbReference type="AlphaFoldDB" id="A0A8H6ISG4"/>
<feature type="compositionally biased region" description="Basic and acidic residues" evidence="1">
    <location>
        <begin position="69"/>
        <end position="83"/>
    </location>
</feature>
<feature type="region of interest" description="Disordered" evidence="1">
    <location>
        <begin position="25"/>
        <end position="83"/>
    </location>
</feature>
<evidence type="ECO:0000313" key="3">
    <source>
        <dbReference type="Proteomes" id="UP000652219"/>
    </source>
</evidence>
<sequence length="83" mass="9446">MRKVIDVIRRVDILTKLFSRIEIAHVTPEHQDPSPEPREPEPSPGCRFTEATEIAETERCPTARGRQASPDRRLGIRADGNDR</sequence>
<dbReference type="Proteomes" id="UP000652219">
    <property type="component" value="Unassembled WGS sequence"/>
</dbReference>
<gene>
    <name evidence="2" type="ORF">CSOJ01_13784</name>
</gene>
<keyword evidence="3" id="KW-1185">Reference proteome</keyword>
<evidence type="ECO:0000313" key="2">
    <source>
        <dbReference type="EMBL" id="KAF6794174.1"/>
    </source>
</evidence>
<reference evidence="2 3" key="1">
    <citation type="journal article" date="2020" name="Phytopathology">
        <title>Genome Sequence Resources of Colletotrichum truncatum, C. plurivorum, C. musicola, and C. sojae: Four Species Pathogenic to Soybean (Glycine max).</title>
        <authorList>
            <person name="Rogerio F."/>
            <person name="Boufleur T.R."/>
            <person name="Ciampi-Guillardi M."/>
            <person name="Sukno S.A."/>
            <person name="Thon M.R."/>
            <person name="Massola Junior N.S."/>
            <person name="Baroncelli R."/>
        </authorList>
    </citation>
    <scope>NUCLEOTIDE SEQUENCE [LARGE SCALE GENOMIC DNA]</scope>
    <source>
        <strain evidence="2 3">LFN0009</strain>
    </source>
</reference>
<comment type="caution">
    <text evidence="2">The sequence shown here is derived from an EMBL/GenBank/DDBJ whole genome shotgun (WGS) entry which is preliminary data.</text>
</comment>
<protein>
    <submittedName>
        <fullName evidence="2">Uncharacterized protein</fullName>
    </submittedName>
</protein>
<proteinExistence type="predicted"/>
<organism evidence="2 3">
    <name type="scientific">Colletotrichum sojae</name>
    <dbReference type="NCBI Taxonomy" id="2175907"/>
    <lineage>
        <taxon>Eukaryota</taxon>
        <taxon>Fungi</taxon>
        <taxon>Dikarya</taxon>
        <taxon>Ascomycota</taxon>
        <taxon>Pezizomycotina</taxon>
        <taxon>Sordariomycetes</taxon>
        <taxon>Hypocreomycetidae</taxon>
        <taxon>Glomerellales</taxon>
        <taxon>Glomerellaceae</taxon>
        <taxon>Colletotrichum</taxon>
        <taxon>Colletotrichum orchidearum species complex</taxon>
    </lineage>
</organism>
<name>A0A8H6ISG4_9PEZI</name>